<dbReference type="AlphaFoldDB" id="U5QQF1"/>
<reference evidence="1 2" key="1">
    <citation type="journal article" date="2013" name="PLoS ONE">
        <title>Cultivation and Complete Genome Sequencing of Gloeobacter kilaueensis sp. nov., from a Lava Cave in Kilauea Caldera, Hawai'i.</title>
        <authorList>
            <person name="Saw J.H."/>
            <person name="Schatz M."/>
            <person name="Brown M.V."/>
            <person name="Kunkel D.D."/>
            <person name="Foster J.S."/>
            <person name="Shick H."/>
            <person name="Christensen S."/>
            <person name="Hou S."/>
            <person name="Wan X."/>
            <person name="Donachie S.P."/>
        </authorList>
    </citation>
    <scope>NUCLEOTIDE SEQUENCE [LARGE SCALE GENOMIC DNA]</scope>
    <source>
        <strain evidence="2">JS</strain>
    </source>
</reference>
<evidence type="ECO:0000313" key="2">
    <source>
        <dbReference type="Proteomes" id="UP000017396"/>
    </source>
</evidence>
<evidence type="ECO:0000313" key="1">
    <source>
        <dbReference type="EMBL" id="AGY59910.1"/>
    </source>
</evidence>
<dbReference type="KEGG" id="glj:GKIL_3664"/>
<proteinExistence type="predicted"/>
<dbReference type="HOGENOM" id="CLU_2478951_0_0_3"/>
<organism evidence="1 2">
    <name type="scientific">Gloeobacter kilaueensis (strain ATCC BAA-2537 / CCAP 1431/1 / ULC 316 / JS1)</name>
    <dbReference type="NCBI Taxonomy" id="1183438"/>
    <lineage>
        <taxon>Bacteria</taxon>
        <taxon>Bacillati</taxon>
        <taxon>Cyanobacteriota</taxon>
        <taxon>Cyanophyceae</taxon>
        <taxon>Gloeobacterales</taxon>
        <taxon>Gloeobacteraceae</taxon>
        <taxon>Gloeobacter</taxon>
    </lineage>
</organism>
<keyword evidence="2" id="KW-1185">Reference proteome</keyword>
<gene>
    <name evidence="1" type="ORF">GKIL_3664</name>
</gene>
<name>U5QQF1_GLOK1</name>
<dbReference type="STRING" id="1183438.GKIL_3664"/>
<sequence>MLFYGIDEGTGKLLDLQGIPAGDNPQLNPRPAIGPAQVDAPQSCLLQQFDTLTGGSERLVVLERLLEEAQRFFVLLQSFDALQTTRP</sequence>
<dbReference type="EMBL" id="CP003587">
    <property type="protein sequence ID" value="AGY59910.1"/>
    <property type="molecule type" value="Genomic_DNA"/>
</dbReference>
<dbReference type="Proteomes" id="UP000017396">
    <property type="component" value="Chromosome"/>
</dbReference>
<protein>
    <submittedName>
        <fullName evidence="1">Uncharacterized protein</fullName>
    </submittedName>
</protein>
<accession>U5QQF1</accession>